<dbReference type="EMBL" id="FNFI01000008">
    <property type="protein sequence ID" value="SDK41932.1"/>
    <property type="molecule type" value="Genomic_DNA"/>
</dbReference>
<dbReference type="RefSeq" id="WP_092598436.1">
    <property type="nucleotide sequence ID" value="NZ_FNFI01000008.1"/>
</dbReference>
<organism evidence="2 3">
    <name type="scientific">Jeotgalicoccus aerolatus</name>
    <dbReference type="NCBI Taxonomy" id="709510"/>
    <lineage>
        <taxon>Bacteria</taxon>
        <taxon>Bacillati</taxon>
        <taxon>Bacillota</taxon>
        <taxon>Bacilli</taxon>
        <taxon>Bacillales</taxon>
        <taxon>Staphylococcaceae</taxon>
        <taxon>Jeotgalicoccus</taxon>
    </lineage>
</organism>
<evidence type="ECO:0000313" key="3">
    <source>
        <dbReference type="Proteomes" id="UP000242700"/>
    </source>
</evidence>
<proteinExistence type="predicted"/>
<gene>
    <name evidence="2" type="ORF">SAMN05216187_10888</name>
</gene>
<dbReference type="Pfam" id="PF06114">
    <property type="entry name" value="Peptidase_M78"/>
    <property type="match status" value="1"/>
</dbReference>
<feature type="domain" description="IrrE N-terminal-like" evidence="1">
    <location>
        <begin position="13"/>
        <end position="118"/>
    </location>
</feature>
<evidence type="ECO:0000259" key="1">
    <source>
        <dbReference type="Pfam" id="PF06114"/>
    </source>
</evidence>
<protein>
    <recommendedName>
        <fullName evidence="1">IrrE N-terminal-like domain-containing protein</fullName>
    </recommendedName>
</protein>
<sequence length="152" mass="17927">MQKLEQLASIIPDVKVTYDHLMPKALAGLYSTNRIRLNARNDYYKNVEVLAEEIGHHYTSFGDISDYSNINSMKQEQRARRYAIKLILPLEKLIECYHSDVWGDKYEICTHLEITPEYFDSAVKDYIKKFGHYVKYDGYKISFEPLSIEKLY</sequence>
<dbReference type="AlphaFoldDB" id="A0A1G9BR25"/>
<reference evidence="3" key="1">
    <citation type="submission" date="2016-10" db="EMBL/GenBank/DDBJ databases">
        <authorList>
            <person name="Varghese N."/>
            <person name="Submissions S."/>
        </authorList>
    </citation>
    <scope>NUCLEOTIDE SEQUENCE [LARGE SCALE GENOMIC DNA]</scope>
    <source>
        <strain evidence="3">CGMCC 1.8911</strain>
    </source>
</reference>
<dbReference type="Proteomes" id="UP000242700">
    <property type="component" value="Unassembled WGS sequence"/>
</dbReference>
<dbReference type="STRING" id="586411.SAMN05216187_10888"/>
<accession>A0A1G9BR25</accession>
<name>A0A1G9BR25_9STAP</name>
<dbReference type="InterPro" id="IPR010359">
    <property type="entry name" value="IrrE_HExxH"/>
</dbReference>
<dbReference type="OrthoDB" id="1707128at2"/>
<evidence type="ECO:0000313" key="2">
    <source>
        <dbReference type="EMBL" id="SDK41932.1"/>
    </source>
</evidence>